<proteinExistence type="predicted"/>
<dbReference type="EMBL" id="CP036553">
    <property type="protein sequence ID" value="QCQ37444.1"/>
    <property type="molecule type" value="Genomic_DNA"/>
</dbReference>
<evidence type="ECO:0000313" key="2">
    <source>
        <dbReference type="EMBL" id="QCQ37444.1"/>
    </source>
</evidence>
<dbReference type="RefSeq" id="WP_137569099.1">
    <property type="nucleotide sequence ID" value="NZ_CP036553.1"/>
</dbReference>
<gene>
    <name evidence="2" type="ORF">IA74_015740</name>
    <name evidence="1" type="ORF">O1422_03405</name>
</gene>
<reference evidence="1" key="2">
    <citation type="submission" date="2022-12" db="EMBL/GenBank/DDBJ databases">
        <title>Development of a Multilocus Sequence Typing Scheme for Bacteroides fragilis Based on Whole Genome Sequencing Data and Clinical Application.</title>
        <authorList>
            <person name="Nielsen F.D."/>
            <person name="Justesen U.S."/>
        </authorList>
    </citation>
    <scope>NUCLEOTIDE SEQUENCE</scope>
    <source>
        <strain evidence="1">BF_BC_ODE_DK_2015_2</strain>
    </source>
</reference>
<protein>
    <submittedName>
        <fullName evidence="2">Uncharacterized protein</fullName>
    </submittedName>
</protein>
<name>A0AAP8ZYD6_BACFG</name>
<reference evidence="2 3" key="1">
    <citation type="submission" date="2019-03" db="EMBL/GenBank/DDBJ databases">
        <title>Complete genome assembly of MDR B. fragilis.</title>
        <authorList>
            <person name="Sydenham T.V."/>
            <person name="Hasman H."/>
            <person name="Justesen U.S."/>
        </authorList>
    </citation>
    <scope>NUCLEOTIDE SEQUENCE [LARGE SCALE GENOMIC DNA]</scope>
    <source>
        <strain evidence="2 3">DCMOUH0067B</strain>
    </source>
</reference>
<sequence>MILSLLTRVAIAVLYDTPSLVSVLSTNRYGVFGDTSASVLSKFVCGGLVGLKSPLLDSSLCGYELCHPCHRINLLDTLEAIGEHLDCSEIRLPDL</sequence>
<accession>A0AAP8ZYD6</accession>
<dbReference type="Proteomes" id="UP001075704">
    <property type="component" value="Unassembled WGS sequence"/>
</dbReference>
<organism evidence="2 3">
    <name type="scientific">Bacteroides fragilis</name>
    <dbReference type="NCBI Taxonomy" id="817"/>
    <lineage>
        <taxon>Bacteria</taxon>
        <taxon>Pseudomonadati</taxon>
        <taxon>Bacteroidota</taxon>
        <taxon>Bacteroidia</taxon>
        <taxon>Bacteroidales</taxon>
        <taxon>Bacteroidaceae</taxon>
        <taxon>Bacteroides</taxon>
    </lineage>
</organism>
<dbReference type="EMBL" id="JAPUAC010000002">
    <property type="protein sequence ID" value="MCZ2653207.1"/>
    <property type="molecule type" value="Genomic_DNA"/>
</dbReference>
<evidence type="ECO:0000313" key="1">
    <source>
        <dbReference type="EMBL" id="MCZ2653207.1"/>
    </source>
</evidence>
<dbReference type="GeneID" id="99671622"/>
<dbReference type="AlphaFoldDB" id="A0AAP8ZYD6"/>
<evidence type="ECO:0000313" key="3">
    <source>
        <dbReference type="Proteomes" id="UP000028294"/>
    </source>
</evidence>
<dbReference type="Proteomes" id="UP000028294">
    <property type="component" value="Chromosome"/>
</dbReference>